<keyword evidence="11" id="KW-0862">Zinc</keyword>
<dbReference type="InterPro" id="IPR026660">
    <property type="entry name" value="PRA-CH"/>
</dbReference>
<dbReference type="EC" id="3.5.4.19" evidence="11"/>
<dbReference type="Proteomes" id="UP000216101">
    <property type="component" value="Unassembled WGS sequence"/>
</dbReference>
<dbReference type="GO" id="GO:0004635">
    <property type="term" value="F:phosphoribosyl-AMP cyclohydrolase activity"/>
    <property type="evidence" value="ECO:0007669"/>
    <property type="project" value="UniProtKB-UniRule"/>
</dbReference>
<evidence type="ECO:0000256" key="11">
    <source>
        <dbReference type="HAMAP-Rule" id="MF_01021"/>
    </source>
</evidence>
<dbReference type="EMBL" id="NHNI01000001">
    <property type="protein sequence ID" value="OZY87959.1"/>
    <property type="molecule type" value="Genomic_DNA"/>
</dbReference>
<gene>
    <name evidence="11" type="primary">hisI</name>
    <name evidence="13" type="ORF">CBP51_06350</name>
</gene>
<evidence type="ECO:0000313" key="13">
    <source>
        <dbReference type="EMBL" id="OZY87959.1"/>
    </source>
</evidence>
<reference evidence="14" key="1">
    <citation type="submission" date="2017-05" db="EMBL/GenBank/DDBJ databases">
        <authorList>
            <person name="Barney B.M."/>
        </authorList>
    </citation>
    <scope>NUCLEOTIDE SEQUENCE [LARGE SCALE GENOMIC DNA]</scope>
    <source>
        <strain evidence="14">PSBB022</strain>
    </source>
</reference>
<keyword evidence="11" id="KW-0479">Metal-binding</keyword>
<dbReference type="PANTHER" id="PTHR42945:SF1">
    <property type="entry name" value="HISTIDINE BIOSYNTHESIS BIFUNCTIONAL PROTEIN HIS7"/>
    <property type="match status" value="1"/>
</dbReference>
<feature type="binding site" evidence="11">
    <location>
        <position position="93"/>
    </location>
    <ligand>
        <name>Zn(2+)</name>
        <dbReference type="ChEBI" id="CHEBI:29105"/>
        <note>ligand shared between dimeric partners</note>
    </ligand>
</feature>
<dbReference type="PANTHER" id="PTHR42945">
    <property type="entry name" value="HISTIDINE BIOSYNTHESIS BIFUNCTIONAL PROTEIN"/>
    <property type="match status" value="1"/>
</dbReference>
<feature type="binding site" evidence="11">
    <location>
        <position position="96"/>
    </location>
    <ligand>
        <name>Mg(2+)</name>
        <dbReference type="ChEBI" id="CHEBI:18420"/>
    </ligand>
</feature>
<accession>A0A266QF47</accession>
<comment type="catalytic activity">
    <reaction evidence="1 11">
        <text>1-(5-phospho-beta-D-ribosyl)-5'-AMP + H2O = 1-(5-phospho-beta-D-ribosyl)-5-[(5-phospho-beta-D-ribosylamino)methylideneamino]imidazole-4-carboxamide</text>
        <dbReference type="Rhea" id="RHEA:20049"/>
        <dbReference type="ChEBI" id="CHEBI:15377"/>
        <dbReference type="ChEBI" id="CHEBI:58435"/>
        <dbReference type="ChEBI" id="CHEBI:59457"/>
        <dbReference type="EC" id="3.5.4.19"/>
    </reaction>
</comment>
<keyword evidence="7 11" id="KW-0963">Cytoplasm</keyword>
<keyword evidence="8 11" id="KW-0028">Amino-acid biosynthesis</keyword>
<evidence type="ECO:0000256" key="2">
    <source>
        <dbReference type="ARBA" id="ARBA00001460"/>
    </source>
</evidence>
<comment type="function">
    <text evidence="11">Catalyzes the hydrolysis of the adenine ring of phosphoribosyl-AMP.</text>
</comment>
<comment type="pathway">
    <text evidence="3 11">Amino-acid biosynthesis; L-histidine biosynthesis; L-histidine from 5-phospho-alpha-D-ribose 1-diphosphate: step 3/9.</text>
</comment>
<comment type="cofactor">
    <cofactor evidence="11">
        <name>Mg(2+)</name>
        <dbReference type="ChEBI" id="CHEBI:18420"/>
    </cofactor>
    <text evidence="11">Binds 1 Mg(2+) ion per subunit.</text>
</comment>
<evidence type="ECO:0000256" key="8">
    <source>
        <dbReference type="ARBA" id="ARBA00022605"/>
    </source>
</evidence>
<comment type="similarity">
    <text evidence="5">In the C-terminal section; belongs to the PRA-PH family.</text>
</comment>
<evidence type="ECO:0000256" key="10">
    <source>
        <dbReference type="ARBA" id="ARBA00023102"/>
    </source>
</evidence>
<comment type="pathway">
    <text evidence="4">Amino-acid biosynthesis; L-histidine biosynthesis; L-histidine from 5-phospho-alpha-D-ribose 1-diphosphate: step 2/9.</text>
</comment>
<evidence type="ECO:0000256" key="4">
    <source>
        <dbReference type="ARBA" id="ARBA00005204"/>
    </source>
</evidence>
<organism evidence="13 14">
    <name type="scientific">Cellvibrio mixtus</name>
    <dbReference type="NCBI Taxonomy" id="39650"/>
    <lineage>
        <taxon>Bacteria</taxon>
        <taxon>Pseudomonadati</taxon>
        <taxon>Pseudomonadota</taxon>
        <taxon>Gammaproteobacteria</taxon>
        <taxon>Cellvibrionales</taxon>
        <taxon>Cellvibrionaceae</taxon>
        <taxon>Cellvibrio</taxon>
    </lineage>
</organism>
<comment type="similarity">
    <text evidence="11">Belongs to the PRA-CH family.</text>
</comment>
<dbReference type="InterPro" id="IPR038019">
    <property type="entry name" value="PRib_AMP_CycHydrolase_sf"/>
</dbReference>
<dbReference type="InterPro" id="IPR002496">
    <property type="entry name" value="PRib_AMP_CycHydrolase_dom"/>
</dbReference>
<dbReference type="UniPathway" id="UPA00031">
    <property type="reaction ID" value="UER00008"/>
</dbReference>
<evidence type="ECO:0000256" key="9">
    <source>
        <dbReference type="ARBA" id="ARBA00022801"/>
    </source>
</evidence>
<proteinExistence type="inferred from homology"/>
<feature type="domain" description="Phosphoribosyl-AMP cyclohydrolase" evidence="12">
    <location>
        <begin position="45"/>
        <end position="118"/>
    </location>
</feature>
<feature type="binding site" evidence="11">
    <location>
        <position position="92"/>
    </location>
    <ligand>
        <name>Mg(2+)</name>
        <dbReference type="ChEBI" id="CHEBI:18420"/>
    </ligand>
</feature>
<feature type="binding site" evidence="11">
    <location>
        <position position="116"/>
    </location>
    <ligand>
        <name>Zn(2+)</name>
        <dbReference type="ChEBI" id="CHEBI:29105"/>
        <note>ligand shared between dimeric partners</note>
    </ligand>
</feature>
<comment type="subunit">
    <text evidence="11">Homodimer.</text>
</comment>
<dbReference type="GO" id="GO:0000105">
    <property type="term" value="P:L-histidine biosynthetic process"/>
    <property type="evidence" value="ECO:0007669"/>
    <property type="project" value="UniProtKB-UniRule"/>
</dbReference>
<keyword evidence="9 11" id="KW-0378">Hydrolase</keyword>
<protein>
    <recommendedName>
        <fullName evidence="11">Phosphoribosyl-AMP cyclohydrolase</fullName>
        <shortName evidence="11">PRA-CH</shortName>
        <ecNumber evidence="11">3.5.4.19</ecNumber>
    </recommendedName>
</protein>
<dbReference type="SUPFAM" id="SSF141734">
    <property type="entry name" value="HisI-like"/>
    <property type="match status" value="1"/>
</dbReference>
<comment type="similarity">
    <text evidence="6">In the N-terminal section; belongs to the PRA-CH family.</text>
</comment>
<keyword evidence="14" id="KW-1185">Reference proteome</keyword>
<dbReference type="HAMAP" id="MF_01021">
    <property type="entry name" value="HisI"/>
    <property type="match status" value="1"/>
</dbReference>
<dbReference type="GO" id="GO:0008270">
    <property type="term" value="F:zinc ion binding"/>
    <property type="evidence" value="ECO:0007669"/>
    <property type="project" value="UniProtKB-UniRule"/>
</dbReference>
<evidence type="ECO:0000256" key="1">
    <source>
        <dbReference type="ARBA" id="ARBA00000024"/>
    </source>
</evidence>
<evidence type="ECO:0000259" key="12">
    <source>
        <dbReference type="Pfam" id="PF01502"/>
    </source>
</evidence>
<evidence type="ECO:0000256" key="7">
    <source>
        <dbReference type="ARBA" id="ARBA00022490"/>
    </source>
</evidence>
<comment type="subcellular location">
    <subcellularLocation>
        <location evidence="11">Cytoplasm</location>
    </subcellularLocation>
</comment>
<sequence>MFLAMETMPKGTRIACADLLAQLHWNEQGLIPVITQDVHTNSVLMMAWMNAEALHITLREKRVCYWSRSRNQLWRKGETSGHQQRLCTLRVDCDGDCLLCLVEQTGPACHTGRPNCFYWQLEGDEVVIISETRATRNTG</sequence>
<comment type="cofactor">
    <cofactor evidence="11">
        <name>Zn(2+)</name>
        <dbReference type="ChEBI" id="CHEBI:29105"/>
    </cofactor>
    <text evidence="11">Binds 1 zinc ion per subunit.</text>
</comment>
<dbReference type="GO" id="GO:0004636">
    <property type="term" value="F:phosphoribosyl-ATP diphosphatase activity"/>
    <property type="evidence" value="ECO:0007669"/>
    <property type="project" value="UniProtKB-EC"/>
</dbReference>
<dbReference type="GO" id="GO:0005737">
    <property type="term" value="C:cytoplasm"/>
    <property type="evidence" value="ECO:0007669"/>
    <property type="project" value="UniProtKB-SubCell"/>
</dbReference>
<keyword evidence="11" id="KW-0460">Magnesium</keyword>
<keyword evidence="10 11" id="KW-0368">Histidine biosynthesis</keyword>
<dbReference type="FunFam" id="3.10.20.810:FF:000001">
    <property type="entry name" value="Histidine biosynthesis bifunctional protein HisIE"/>
    <property type="match status" value="1"/>
</dbReference>
<evidence type="ECO:0000256" key="6">
    <source>
        <dbReference type="ARBA" id="ARBA00008299"/>
    </source>
</evidence>
<comment type="caution">
    <text evidence="13">The sequence shown here is derived from an EMBL/GenBank/DDBJ whole genome shotgun (WGS) entry which is preliminary data.</text>
</comment>
<evidence type="ECO:0000256" key="3">
    <source>
        <dbReference type="ARBA" id="ARBA00005169"/>
    </source>
</evidence>
<dbReference type="NCBIfam" id="NF000768">
    <property type="entry name" value="PRK00051.1"/>
    <property type="match status" value="1"/>
</dbReference>
<dbReference type="Gene3D" id="3.10.20.810">
    <property type="entry name" value="Phosphoribosyl-AMP cyclohydrolase"/>
    <property type="match status" value="1"/>
</dbReference>
<evidence type="ECO:0000313" key="14">
    <source>
        <dbReference type="Proteomes" id="UP000216101"/>
    </source>
</evidence>
<dbReference type="Pfam" id="PF01502">
    <property type="entry name" value="PRA-CH"/>
    <property type="match status" value="1"/>
</dbReference>
<dbReference type="GO" id="GO:0000287">
    <property type="term" value="F:magnesium ion binding"/>
    <property type="evidence" value="ECO:0007669"/>
    <property type="project" value="UniProtKB-UniRule"/>
</dbReference>
<feature type="binding site" evidence="11">
    <location>
        <position position="94"/>
    </location>
    <ligand>
        <name>Mg(2+)</name>
        <dbReference type="ChEBI" id="CHEBI:18420"/>
    </ligand>
</feature>
<comment type="catalytic activity">
    <reaction evidence="2">
        <text>1-(5-phospho-beta-D-ribosyl)-ATP + H2O = 1-(5-phospho-beta-D-ribosyl)-5'-AMP + diphosphate + H(+)</text>
        <dbReference type="Rhea" id="RHEA:22828"/>
        <dbReference type="ChEBI" id="CHEBI:15377"/>
        <dbReference type="ChEBI" id="CHEBI:15378"/>
        <dbReference type="ChEBI" id="CHEBI:33019"/>
        <dbReference type="ChEBI" id="CHEBI:59457"/>
        <dbReference type="ChEBI" id="CHEBI:73183"/>
        <dbReference type="EC" id="3.6.1.31"/>
    </reaction>
</comment>
<feature type="binding site" evidence="11">
    <location>
        <position position="109"/>
    </location>
    <ligand>
        <name>Zn(2+)</name>
        <dbReference type="ChEBI" id="CHEBI:29105"/>
        <note>ligand shared between dimeric partners</note>
    </ligand>
</feature>
<dbReference type="AlphaFoldDB" id="A0A266QF47"/>
<evidence type="ECO:0000256" key="5">
    <source>
        <dbReference type="ARBA" id="ARBA00007731"/>
    </source>
</evidence>
<name>A0A266QF47_9GAMM</name>